<evidence type="ECO:0000313" key="1">
    <source>
        <dbReference type="EMBL" id="ETO73116.1"/>
    </source>
</evidence>
<reference evidence="1 2" key="1">
    <citation type="submission" date="2013-11" db="EMBL/GenBank/DDBJ databases">
        <title>The Genome Sequence of Phytophthora parasitica P1976.</title>
        <authorList>
            <consortium name="The Broad Institute Genomics Platform"/>
            <person name="Russ C."/>
            <person name="Tyler B."/>
            <person name="Panabieres F."/>
            <person name="Shan W."/>
            <person name="Tripathy S."/>
            <person name="Grunwald N."/>
            <person name="Machado M."/>
            <person name="Johnson C.S."/>
            <person name="Walker B."/>
            <person name="Young S."/>
            <person name="Zeng Q."/>
            <person name="Gargeya S."/>
            <person name="Fitzgerald M."/>
            <person name="Haas B."/>
            <person name="Abouelleil A."/>
            <person name="Allen A.W."/>
            <person name="Alvarado L."/>
            <person name="Arachchi H.M."/>
            <person name="Berlin A.M."/>
            <person name="Chapman S.B."/>
            <person name="Gainer-Dewar J."/>
            <person name="Goldberg J."/>
            <person name="Griggs A."/>
            <person name="Gujja S."/>
            <person name="Hansen M."/>
            <person name="Howarth C."/>
            <person name="Imamovic A."/>
            <person name="Ireland A."/>
            <person name="Larimer J."/>
            <person name="McCowan C."/>
            <person name="Murphy C."/>
            <person name="Pearson M."/>
            <person name="Poon T.W."/>
            <person name="Priest M."/>
            <person name="Roberts A."/>
            <person name="Saif S."/>
            <person name="Shea T."/>
            <person name="Sisk P."/>
            <person name="Sykes S."/>
            <person name="Wortman J."/>
            <person name="Nusbaum C."/>
            <person name="Birren B."/>
        </authorList>
    </citation>
    <scope>NUCLEOTIDE SEQUENCE [LARGE SCALE GENOMIC DNA]</scope>
    <source>
        <strain evidence="1 2">P1976</strain>
    </source>
</reference>
<organism evidence="1 2">
    <name type="scientific">Phytophthora nicotianae P1976</name>
    <dbReference type="NCBI Taxonomy" id="1317066"/>
    <lineage>
        <taxon>Eukaryota</taxon>
        <taxon>Sar</taxon>
        <taxon>Stramenopiles</taxon>
        <taxon>Oomycota</taxon>
        <taxon>Peronosporomycetes</taxon>
        <taxon>Peronosporales</taxon>
        <taxon>Peronosporaceae</taxon>
        <taxon>Phytophthora</taxon>
    </lineage>
</organism>
<dbReference type="AlphaFoldDB" id="A0A081A2K5"/>
<dbReference type="Proteomes" id="UP000028582">
    <property type="component" value="Unassembled WGS sequence"/>
</dbReference>
<evidence type="ECO:0000313" key="2">
    <source>
        <dbReference type="Proteomes" id="UP000028582"/>
    </source>
</evidence>
<sequence length="33" mass="3891">MMFWSPGICSVEHVKECRNSVKEINLFYIRDTG</sequence>
<gene>
    <name evidence="1" type="ORF">F444_10923</name>
</gene>
<dbReference type="EMBL" id="ANJA01001964">
    <property type="protein sequence ID" value="ETO73116.1"/>
    <property type="molecule type" value="Genomic_DNA"/>
</dbReference>
<protein>
    <submittedName>
        <fullName evidence="1">Uncharacterized protein</fullName>
    </submittedName>
</protein>
<comment type="caution">
    <text evidence="1">The sequence shown here is derived from an EMBL/GenBank/DDBJ whole genome shotgun (WGS) entry which is preliminary data.</text>
</comment>
<accession>A0A081A2K5</accession>
<proteinExistence type="predicted"/>
<name>A0A081A2K5_PHYNI</name>